<evidence type="ECO:0000313" key="1">
    <source>
        <dbReference type="EMBL" id="KAI5667858.1"/>
    </source>
</evidence>
<reference evidence="2" key="1">
    <citation type="journal article" date="2023" name="Nat. Plants">
        <title>Single-cell RNA sequencing provides a high-resolution roadmap for understanding the multicellular compartmentation of specialized metabolism.</title>
        <authorList>
            <person name="Sun S."/>
            <person name="Shen X."/>
            <person name="Li Y."/>
            <person name="Li Y."/>
            <person name="Wang S."/>
            <person name="Li R."/>
            <person name="Zhang H."/>
            <person name="Shen G."/>
            <person name="Guo B."/>
            <person name="Wei J."/>
            <person name="Xu J."/>
            <person name="St-Pierre B."/>
            <person name="Chen S."/>
            <person name="Sun C."/>
        </authorList>
    </citation>
    <scope>NUCLEOTIDE SEQUENCE [LARGE SCALE GENOMIC DNA]</scope>
</reference>
<comment type="caution">
    <text evidence="1">The sequence shown here is derived from an EMBL/GenBank/DDBJ whole genome shotgun (WGS) entry which is preliminary data.</text>
</comment>
<organism evidence="1 2">
    <name type="scientific">Catharanthus roseus</name>
    <name type="common">Madagascar periwinkle</name>
    <name type="synonym">Vinca rosea</name>
    <dbReference type="NCBI Taxonomy" id="4058"/>
    <lineage>
        <taxon>Eukaryota</taxon>
        <taxon>Viridiplantae</taxon>
        <taxon>Streptophyta</taxon>
        <taxon>Embryophyta</taxon>
        <taxon>Tracheophyta</taxon>
        <taxon>Spermatophyta</taxon>
        <taxon>Magnoliopsida</taxon>
        <taxon>eudicotyledons</taxon>
        <taxon>Gunneridae</taxon>
        <taxon>Pentapetalae</taxon>
        <taxon>asterids</taxon>
        <taxon>lamiids</taxon>
        <taxon>Gentianales</taxon>
        <taxon>Apocynaceae</taxon>
        <taxon>Rauvolfioideae</taxon>
        <taxon>Vinceae</taxon>
        <taxon>Catharanthinae</taxon>
        <taxon>Catharanthus</taxon>
    </lineage>
</organism>
<dbReference type="EMBL" id="CM044704">
    <property type="protein sequence ID" value="KAI5667858.1"/>
    <property type="molecule type" value="Genomic_DNA"/>
</dbReference>
<protein>
    <submittedName>
        <fullName evidence="1">Uncharacterized protein</fullName>
    </submittedName>
</protein>
<accession>A0ACC0B5E5</accession>
<dbReference type="Proteomes" id="UP001060085">
    <property type="component" value="Linkage Group LG04"/>
</dbReference>
<sequence>MFDSKGQEMVDEAAWGDIGCLRSSNRIAAVYSITKTLREIASLKFVEKLSLDLIGVLPGLMHGPFLSPNVPGSVQRSHTGDQHFLIVWNINFVHTDHVARPHIILFEHPDAKGWCNYYALENTVDKLAKPFAARYPEYGTNFPDQETSSTVPLVRIKELKILLFCRRNSYIGFYYKYALEAMYDDAIRCCKEKGIL</sequence>
<evidence type="ECO:0000313" key="2">
    <source>
        <dbReference type="Proteomes" id="UP001060085"/>
    </source>
</evidence>
<gene>
    <name evidence="1" type="ORF">M9H77_17711</name>
</gene>
<keyword evidence="2" id="KW-1185">Reference proteome</keyword>
<proteinExistence type="predicted"/>
<name>A0ACC0B5E5_CATRO</name>